<dbReference type="Proteomes" id="UP001283361">
    <property type="component" value="Unassembled WGS sequence"/>
</dbReference>
<name>A0AAE0ZE56_9GAST</name>
<protein>
    <submittedName>
        <fullName evidence="1">Uncharacterized protein</fullName>
    </submittedName>
</protein>
<evidence type="ECO:0000313" key="2">
    <source>
        <dbReference type="Proteomes" id="UP001283361"/>
    </source>
</evidence>
<sequence>MKLRHTSRRWLYRTGHLRLLVNVFLGTEEHIKLVGSIPTRGFEGSRRLTVSNFCSRRLTVSNFCSNGGLVSSLTSAVRGYPVCFTGDLLGRIEAFAAPIALPRQVAVSAETSPGAVFVEKRPGTVLAETRPGAVLANTRSGTVLVETRQAETKQDTVLAKPRPGAVLAETRPSTVLTETRPSTVCLSRDKTRHCLRRGKTWHCLNRDKTKYCLRETTTVNVSEKIRVNAVGQYKTKSLIIPRWRRCWQNLDPRGTLRFCLATFPATLAVG</sequence>
<organism evidence="1 2">
    <name type="scientific">Elysia crispata</name>
    <name type="common">lettuce slug</name>
    <dbReference type="NCBI Taxonomy" id="231223"/>
    <lineage>
        <taxon>Eukaryota</taxon>
        <taxon>Metazoa</taxon>
        <taxon>Spiralia</taxon>
        <taxon>Lophotrochozoa</taxon>
        <taxon>Mollusca</taxon>
        <taxon>Gastropoda</taxon>
        <taxon>Heterobranchia</taxon>
        <taxon>Euthyneura</taxon>
        <taxon>Panpulmonata</taxon>
        <taxon>Sacoglossa</taxon>
        <taxon>Placobranchoidea</taxon>
        <taxon>Plakobranchidae</taxon>
        <taxon>Elysia</taxon>
    </lineage>
</organism>
<evidence type="ECO:0000313" key="1">
    <source>
        <dbReference type="EMBL" id="KAK3767749.1"/>
    </source>
</evidence>
<proteinExistence type="predicted"/>
<gene>
    <name evidence="1" type="ORF">RRG08_052892</name>
</gene>
<dbReference type="EMBL" id="JAWDGP010004109">
    <property type="protein sequence ID" value="KAK3767749.1"/>
    <property type="molecule type" value="Genomic_DNA"/>
</dbReference>
<comment type="caution">
    <text evidence="1">The sequence shown here is derived from an EMBL/GenBank/DDBJ whole genome shotgun (WGS) entry which is preliminary data.</text>
</comment>
<accession>A0AAE0ZE56</accession>
<keyword evidence="2" id="KW-1185">Reference proteome</keyword>
<dbReference type="AlphaFoldDB" id="A0AAE0ZE56"/>
<reference evidence="1" key="1">
    <citation type="journal article" date="2023" name="G3 (Bethesda)">
        <title>A reference genome for the long-term kleptoplast-retaining sea slug Elysia crispata morphotype clarki.</title>
        <authorList>
            <person name="Eastman K.E."/>
            <person name="Pendleton A.L."/>
            <person name="Shaikh M.A."/>
            <person name="Suttiyut T."/>
            <person name="Ogas R."/>
            <person name="Tomko P."/>
            <person name="Gavelis G."/>
            <person name="Widhalm J.R."/>
            <person name="Wisecaver J.H."/>
        </authorList>
    </citation>
    <scope>NUCLEOTIDE SEQUENCE</scope>
    <source>
        <strain evidence="1">ECLA1</strain>
    </source>
</reference>